<dbReference type="CDD" id="cd12148">
    <property type="entry name" value="fungal_TF_MHR"/>
    <property type="match status" value="1"/>
</dbReference>
<dbReference type="GO" id="GO:0000981">
    <property type="term" value="F:DNA-binding transcription factor activity, RNA polymerase II-specific"/>
    <property type="evidence" value="ECO:0007669"/>
    <property type="project" value="InterPro"/>
</dbReference>
<evidence type="ECO:0000259" key="7">
    <source>
        <dbReference type="SMART" id="SM00906"/>
    </source>
</evidence>
<evidence type="ECO:0000256" key="1">
    <source>
        <dbReference type="ARBA" id="ARBA00004123"/>
    </source>
</evidence>
<evidence type="ECO:0000256" key="6">
    <source>
        <dbReference type="SAM" id="MobiDB-lite"/>
    </source>
</evidence>
<evidence type="ECO:0000256" key="5">
    <source>
        <dbReference type="ARBA" id="ARBA00023242"/>
    </source>
</evidence>
<feature type="domain" description="Xylanolytic transcriptional activator regulatory" evidence="7">
    <location>
        <begin position="151"/>
        <end position="222"/>
    </location>
</feature>
<keyword evidence="9" id="KW-1185">Reference proteome</keyword>
<reference evidence="8" key="1">
    <citation type="submission" date="2022-10" db="EMBL/GenBank/DDBJ databases">
        <title>Culturing micro-colonial fungi from biological soil crusts in the Mojave desert and describing Neophaeococcomyces mojavensis, and introducing the new genera and species Taxawa tesnikishii.</title>
        <authorList>
            <person name="Kurbessoian T."/>
            <person name="Stajich J.E."/>
        </authorList>
    </citation>
    <scope>NUCLEOTIDE SEQUENCE</scope>
    <source>
        <strain evidence="8">TK_35</strain>
    </source>
</reference>
<keyword evidence="4" id="KW-0804">Transcription</keyword>
<dbReference type="GO" id="GO:0008270">
    <property type="term" value="F:zinc ion binding"/>
    <property type="evidence" value="ECO:0007669"/>
    <property type="project" value="InterPro"/>
</dbReference>
<dbReference type="AlphaFoldDB" id="A0AA39D1E7"/>
<protein>
    <recommendedName>
        <fullName evidence="7">Xylanolytic transcriptional activator regulatory domain-containing protein</fullName>
    </recommendedName>
</protein>
<evidence type="ECO:0000256" key="2">
    <source>
        <dbReference type="ARBA" id="ARBA00022723"/>
    </source>
</evidence>
<dbReference type="Pfam" id="PF04082">
    <property type="entry name" value="Fungal_trans"/>
    <property type="match status" value="1"/>
</dbReference>
<accession>A0AA39D1E7</accession>
<comment type="subcellular location">
    <subcellularLocation>
        <location evidence="1">Nucleus</location>
    </subcellularLocation>
</comment>
<dbReference type="InterPro" id="IPR007219">
    <property type="entry name" value="XnlR_reg_dom"/>
</dbReference>
<keyword evidence="5" id="KW-0539">Nucleus</keyword>
<keyword evidence="2" id="KW-0479">Metal-binding</keyword>
<dbReference type="Proteomes" id="UP001172681">
    <property type="component" value="Unassembled WGS sequence"/>
</dbReference>
<evidence type="ECO:0000313" key="9">
    <source>
        <dbReference type="Proteomes" id="UP001172681"/>
    </source>
</evidence>
<dbReference type="PANTHER" id="PTHR47338:SF7">
    <property type="entry name" value="ZN(II)2CYS6 TRANSCRIPTION FACTOR (EUROFUNG)"/>
    <property type="match status" value="1"/>
</dbReference>
<evidence type="ECO:0000256" key="3">
    <source>
        <dbReference type="ARBA" id="ARBA00023015"/>
    </source>
</evidence>
<keyword evidence="3" id="KW-0805">Transcription regulation</keyword>
<dbReference type="GO" id="GO:0005634">
    <property type="term" value="C:nucleus"/>
    <property type="evidence" value="ECO:0007669"/>
    <property type="project" value="UniProtKB-SubCell"/>
</dbReference>
<sequence length="555" mass="62438">METIPTQSTTDLQTPGAHDDFVNLEQNISQTPKESNAETSIAVGPDTLTRNLVEEFFTLLYPLPSFSFLHPEITQERLMEGSLDEALVFAICGITELQRRSDSEAQGRSVAWISKSEELIWQHLEKPSMARLQALVLCVAYRIDTGSSHRAFMLAGVASRSATAMRLNHERHDLDPTSNEVRRRTLWSLKVLEQYFSIGLPEYELLPFENIYLQLPSREDCFQESDQPLHLEGGAYSLFVKLTSLRRDTMKFNRSIALFDQPFPQLLKLTRSLDSELLHLRDQMPAGSDMAAASVAQFISTPWLARHLVMQLSWHQCRCDLYRLFLPGYPEAAPALVLADLDLATTQTAVQVCAKSALSIIEILSEVNSQCSHSPLMEYDSAICGYHACRLILFLAGCQSEMSSISKEYAISRGELCLAAMKRFFRRSAPVGPILKDLERLISTCSTSSDNWAQLIFRSTPTERSRDPLLSQVAMAKQRLAIHSLLRQAEFEDGESSIVASSSGPAVQPSPNDNTPPPSYPVPTYVPQQRLEFEQVYSHFHGDLFRFSTQTMEYP</sequence>
<dbReference type="EMBL" id="JAPDRN010000005">
    <property type="protein sequence ID" value="KAJ9644819.1"/>
    <property type="molecule type" value="Genomic_DNA"/>
</dbReference>
<organism evidence="8 9">
    <name type="scientific">Knufia peltigerae</name>
    <dbReference type="NCBI Taxonomy" id="1002370"/>
    <lineage>
        <taxon>Eukaryota</taxon>
        <taxon>Fungi</taxon>
        <taxon>Dikarya</taxon>
        <taxon>Ascomycota</taxon>
        <taxon>Pezizomycotina</taxon>
        <taxon>Eurotiomycetes</taxon>
        <taxon>Chaetothyriomycetidae</taxon>
        <taxon>Chaetothyriales</taxon>
        <taxon>Trichomeriaceae</taxon>
        <taxon>Knufia</taxon>
    </lineage>
</organism>
<dbReference type="GO" id="GO:0003677">
    <property type="term" value="F:DNA binding"/>
    <property type="evidence" value="ECO:0007669"/>
    <property type="project" value="InterPro"/>
</dbReference>
<dbReference type="GO" id="GO:0006351">
    <property type="term" value="P:DNA-templated transcription"/>
    <property type="evidence" value="ECO:0007669"/>
    <property type="project" value="InterPro"/>
</dbReference>
<evidence type="ECO:0000256" key="4">
    <source>
        <dbReference type="ARBA" id="ARBA00023163"/>
    </source>
</evidence>
<gene>
    <name evidence="8" type="ORF">H2204_001281</name>
</gene>
<dbReference type="PANTHER" id="PTHR47338">
    <property type="entry name" value="ZN(II)2CYS6 TRANSCRIPTION FACTOR (EUROFUNG)-RELATED"/>
    <property type="match status" value="1"/>
</dbReference>
<dbReference type="InterPro" id="IPR050815">
    <property type="entry name" value="TF_fung"/>
</dbReference>
<name>A0AA39D1E7_9EURO</name>
<evidence type="ECO:0000313" key="8">
    <source>
        <dbReference type="EMBL" id="KAJ9644819.1"/>
    </source>
</evidence>
<comment type="caution">
    <text evidence="8">The sequence shown here is derived from an EMBL/GenBank/DDBJ whole genome shotgun (WGS) entry which is preliminary data.</text>
</comment>
<feature type="region of interest" description="Disordered" evidence="6">
    <location>
        <begin position="497"/>
        <end position="525"/>
    </location>
</feature>
<dbReference type="SMART" id="SM00906">
    <property type="entry name" value="Fungal_trans"/>
    <property type="match status" value="1"/>
</dbReference>
<proteinExistence type="predicted"/>